<dbReference type="GO" id="GO:0003700">
    <property type="term" value="F:DNA-binding transcription factor activity"/>
    <property type="evidence" value="ECO:0007669"/>
    <property type="project" value="InterPro"/>
</dbReference>
<dbReference type="PANTHER" id="PTHR33164:SF44">
    <property type="entry name" value="TRANSCRIPTIONAL REGULATORY PROTEIN"/>
    <property type="match status" value="1"/>
</dbReference>
<organism evidence="2 3">
    <name type="scientific">Thalassovita litoralis</name>
    <dbReference type="NCBI Taxonomy" id="1010611"/>
    <lineage>
        <taxon>Bacteria</taxon>
        <taxon>Pseudomonadati</taxon>
        <taxon>Pseudomonadota</taxon>
        <taxon>Alphaproteobacteria</taxon>
        <taxon>Rhodobacterales</taxon>
        <taxon>Roseobacteraceae</taxon>
        <taxon>Thalassovita</taxon>
    </lineage>
</organism>
<name>A0A521F4R2_9RHOB</name>
<dbReference type="Pfam" id="PF12802">
    <property type="entry name" value="MarR_2"/>
    <property type="match status" value="1"/>
</dbReference>
<gene>
    <name evidence="2" type="ORF">SAMN06265173_12323</name>
</gene>
<dbReference type="PANTHER" id="PTHR33164">
    <property type="entry name" value="TRANSCRIPTIONAL REGULATOR, MARR FAMILY"/>
    <property type="match status" value="1"/>
</dbReference>
<dbReference type="Gene3D" id="1.10.10.10">
    <property type="entry name" value="Winged helix-like DNA-binding domain superfamily/Winged helix DNA-binding domain"/>
    <property type="match status" value="1"/>
</dbReference>
<dbReference type="SMART" id="SM00347">
    <property type="entry name" value="HTH_MARR"/>
    <property type="match status" value="1"/>
</dbReference>
<keyword evidence="2" id="KW-0238">DNA-binding</keyword>
<dbReference type="GO" id="GO:0003677">
    <property type="term" value="F:DNA binding"/>
    <property type="evidence" value="ECO:0007669"/>
    <property type="project" value="UniProtKB-KW"/>
</dbReference>
<protein>
    <submittedName>
        <fullName evidence="2">DNA-binding transcriptional regulator, MarR family</fullName>
    </submittedName>
</protein>
<keyword evidence="3" id="KW-1185">Reference proteome</keyword>
<feature type="domain" description="HTH marR-type" evidence="1">
    <location>
        <begin position="1"/>
        <end position="147"/>
    </location>
</feature>
<dbReference type="GO" id="GO:0006950">
    <property type="term" value="P:response to stress"/>
    <property type="evidence" value="ECO:0007669"/>
    <property type="project" value="TreeGrafter"/>
</dbReference>
<dbReference type="EMBL" id="FXTO01000023">
    <property type="protein sequence ID" value="SMO90500.1"/>
    <property type="molecule type" value="Genomic_DNA"/>
</dbReference>
<dbReference type="RefSeq" id="WP_185959036.1">
    <property type="nucleotide sequence ID" value="NZ_FXTO01000023.1"/>
</dbReference>
<dbReference type="InterPro" id="IPR036388">
    <property type="entry name" value="WH-like_DNA-bd_sf"/>
</dbReference>
<dbReference type="AlphaFoldDB" id="A0A521F4R2"/>
<accession>A0A521F4R2</accession>
<dbReference type="Proteomes" id="UP000316030">
    <property type="component" value="Unassembled WGS sequence"/>
</dbReference>
<evidence type="ECO:0000313" key="2">
    <source>
        <dbReference type="EMBL" id="SMO90500.1"/>
    </source>
</evidence>
<evidence type="ECO:0000259" key="1">
    <source>
        <dbReference type="PROSITE" id="PS50995"/>
    </source>
</evidence>
<sequence length="172" mass="19863">MRDMTDFHELPDAVHICASELAFWGPRFAMVAANEKLAEMGLTRSHFRVMYFVRFRGGIRTNELQELLMINAASLNRVMKELVRDGMIEQVTDNEDRRFRHHYVTDKAIKVLDIAFAEQKATLDKAFAEVGETAIRHFLEVLYHLVPPERRAYLTIQPQDIPSGAFANPTER</sequence>
<dbReference type="SUPFAM" id="SSF46785">
    <property type="entry name" value="Winged helix' DNA-binding domain"/>
    <property type="match status" value="1"/>
</dbReference>
<reference evidence="2 3" key="1">
    <citation type="submission" date="2017-05" db="EMBL/GenBank/DDBJ databases">
        <authorList>
            <person name="Varghese N."/>
            <person name="Submissions S."/>
        </authorList>
    </citation>
    <scope>NUCLEOTIDE SEQUENCE [LARGE SCALE GENOMIC DNA]</scope>
    <source>
        <strain evidence="2 3">DSM 29506</strain>
    </source>
</reference>
<dbReference type="InterPro" id="IPR039422">
    <property type="entry name" value="MarR/SlyA-like"/>
</dbReference>
<evidence type="ECO:0000313" key="3">
    <source>
        <dbReference type="Proteomes" id="UP000316030"/>
    </source>
</evidence>
<dbReference type="PROSITE" id="PS50995">
    <property type="entry name" value="HTH_MARR_2"/>
    <property type="match status" value="1"/>
</dbReference>
<dbReference type="InterPro" id="IPR000835">
    <property type="entry name" value="HTH_MarR-typ"/>
</dbReference>
<dbReference type="InterPro" id="IPR036390">
    <property type="entry name" value="WH_DNA-bd_sf"/>
</dbReference>
<proteinExistence type="predicted"/>